<dbReference type="Proteomes" id="UP001054889">
    <property type="component" value="Unassembled WGS sequence"/>
</dbReference>
<evidence type="ECO:0000256" key="2">
    <source>
        <dbReference type="ARBA" id="ARBA00022737"/>
    </source>
</evidence>
<dbReference type="InterPro" id="IPR002110">
    <property type="entry name" value="Ankyrin_rpt"/>
</dbReference>
<proteinExistence type="inferred from homology"/>
<dbReference type="GO" id="GO:0016567">
    <property type="term" value="P:protein ubiquitination"/>
    <property type="evidence" value="ECO:0007669"/>
    <property type="project" value="TreeGrafter"/>
</dbReference>
<evidence type="ECO:0000256" key="1">
    <source>
        <dbReference type="ARBA" id="ARBA00005949"/>
    </source>
</evidence>
<dbReference type="SUPFAM" id="SSF48403">
    <property type="entry name" value="Ankyrin repeat"/>
    <property type="match status" value="1"/>
</dbReference>
<comment type="caution">
    <text evidence="6">The sequence shown here is derived from an EMBL/GenBank/DDBJ whole genome shotgun (WGS) entry which is preliminary data.</text>
</comment>
<evidence type="ECO:0000256" key="5">
    <source>
        <dbReference type="SAM" id="MobiDB-lite"/>
    </source>
</evidence>
<feature type="compositionally biased region" description="Basic and acidic residues" evidence="5">
    <location>
        <begin position="1"/>
        <end position="22"/>
    </location>
</feature>
<dbReference type="PROSITE" id="PS50088">
    <property type="entry name" value="ANK_REPEAT"/>
    <property type="match status" value="1"/>
</dbReference>
<dbReference type="InterPro" id="IPR036770">
    <property type="entry name" value="Ankyrin_rpt-contain_sf"/>
</dbReference>
<reference evidence="6" key="1">
    <citation type="journal article" date="2018" name="DNA Res.">
        <title>Multiple hybrid de novo genome assembly of finger millet, an orphan allotetraploid crop.</title>
        <authorList>
            <person name="Hatakeyama M."/>
            <person name="Aluri S."/>
            <person name="Balachadran M.T."/>
            <person name="Sivarajan S.R."/>
            <person name="Patrignani A."/>
            <person name="Gruter S."/>
            <person name="Poveda L."/>
            <person name="Shimizu-Inatsugi R."/>
            <person name="Baeten J."/>
            <person name="Francoijs K.J."/>
            <person name="Nataraja K.N."/>
            <person name="Reddy Y.A.N."/>
            <person name="Phadnis S."/>
            <person name="Ravikumar R.L."/>
            <person name="Schlapbach R."/>
            <person name="Sreeman S.M."/>
            <person name="Shimizu K.K."/>
        </authorList>
    </citation>
    <scope>NUCLEOTIDE SEQUENCE</scope>
</reference>
<evidence type="ECO:0000313" key="7">
    <source>
        <dbReference type="Proteomes" id="UP001054889"/>
    </source>
</evidence>
<keyword evidence="2" id="KW-0677">Repeat</keyword>
<dbReference type="EMBL" id="BQKI01000073">
    <property type="protein sequence ID" value="GJN18425.1"/>
    <property type="molecule type" value="Genomic_DNA"/>
</dbReference>
<keyword evidence="7" id="KW-1185">Reference proteome</keyword>
<reference evidence="6" key="2">
    <citation type="submission" date="2021-12" db="EMBL/GenBank/DDBJ databases">
        <title>Resequencing data analysis of finger millet.</title>
        <authorList>
            <person name="Hatakeyama M."/>
            <person name="Aluri S."/>
            <person name="Balachadran M.T."/>
            <person name="Sivarajan S.R."/>
            <person name="Poveda L."/>
            <person name="Shimizu-Inatsugi R."/>
            <person name="Schlapbach R."/>
            <person name="Sreeman S.M."/>
            <person name="Shimizu K.K."/>
        </authorList>
    </citation>
    <scope>NUCLEOTIDE SEQUENCE</scope>
</reference>
<dbReference type="AlphaFoldDB" id="A0AAV5E718"/>
<evidence type="ECO:0000313" key="6">
    <source>
        <dbReference type="EMBL" id="GJN18425.1"/>
    </source>
</evidence>
<dbReference type="Pfam" id="PF00023">
    <property type="entry name" value="Ank"/>
    <property type="match status" value="1"/>
</dbReference>
<dbReference type="GO" id="GO:0045732">
    <property type="term" value="P:positive regulation of protein catabolic process"/>
    <property type="evidence" value="ECO:0007669"/>
    <property type="project" value="TreeGrafter"/>
</dbReference>
<evidence type="ECO:0000256" key="3">
    <source>
        <dbReference type="ARBA" id="ARBA00023043"/>
    </source>
</evidence>
<keyword evidence="3 4" id="KW-0040">ANK repeat</keyword>
<sequence>METIHENEATVTASHEDSDKTGDVSISDECDPWNPPYEPCPPGPSDLDMGCHIKLVEESANDAFFNILCRLEPILEKDSVRLFLRLFEQQNGCGMAWGFVITPQAFNQIVKQNALRCAKVVLEGKAPELRGHRANPNYMNQYGYFPLHQAAEMFSADMIKLLFSYGASANLRTAGPDVTENLLPLHVAVENTCLHKFLEDNLFPDQEKHLDCNQADANNIYKLIHLLCLPEMKIFLDTTRLLAEKTENLVDAALAENRRGQKKLKERRKHFSNSLMLVHIISQAGEFLDAYVQAHPEVSHVMHVAHGEVLDRVSSILKHHGFFTSEGGINIGTLCPYEHALPKLSNEELPDKQGNEVAGMHYLHPAAEKAGKKKQPRGWELKYTRKSFFPYWRSILSPRMVRIMPQMLTLEQINNIRNKSAGKGLSPISNRDLNLLERFPQLRSHQPIRAFGTTAALTVMKALKNA</sequence>
<gene>
    <name evidence="6" type="primary">gb05588</name>
    <name evidence="6" type="ORF">PR202_gb05588</name>
</gene>
<dbReference type="PANTHER" id="PTHR24136:SF15">
    <property type="entry name" value="ANK_REP_REGION DOMAIN-CONTAINING PROTEIN"/>
    <property type="match status" value="1"/>
</dbReference>
<feature type="repeat" description="ANK" evidence="4">
    <location>
        <begin position="142"/>
        <end position="174"/>
    </location>
</feature>
<organism evidence="6 7">
    <name type="scientific">Eleusine coracana subsp. coracana</name>
    <dbReference type="NCBI Taxonomy" id="191504"/>
    <lineage>
        <taxon>Eukaryota</taxon>
        <taxon>Viridiplantae</taxon>
        <taxon>Streptophyta</taxon>
        <taxon>Embryophyta</taxon>
        <taxon>Tracheophyta</taxon>
        <taxon>Spermatophyta</taxon>
        <taxon>Magnoliopsida</taxon>
        <taxon>Liliopsida</taxon>
        <taxon>Poales</taxon>
        <taxon>Poaceae</taxon>
        <taxon>PACMAD clade</taxon>
        <taxon>Chloridoideae</taxon>
        <taxon>Cynodonteae</taxon>
        <taxon>Eleusininae</taxon>
        <taxon>Eleusine</taxon>
    </lineage>
</organism>
<feature type="region of interest" description="Disordered" evidence="5">
    <location>
        <begin position="1"/>
        <end position="41"/>
    </location>
</feature>
<name>A0AAV5E718_ELECO</name>
<comment type="similarity">
    <text evidence="1">Belongs to the ankyrin SOCS box (ASB) family.</text>
</comment>
<accession>A0AAV5E718</accession>
<protein>
    <submittedName>
        <fullName evidence="6">Uncharacterized protein</fullName>
    </submittedName>
</protein>
<dbReference type="PANTHER" id="PTHR24136">
    <property type="entry name" value="SOWAH (DROSOPHILA) HOMOLOG"/>
    <property type="match status" value="1"/>
</dbReference>
<dbReference type="Gene3D" id="1.25.40.20">
    <property type="entry name" value="Ankyrin repeat-containing domain"/>
    <property type="match status" value="1"/>
</dbReference>
<evidence type="ECO:0000256" key="4">
    <source>
        <dbReference type="PROSITE-ProRule" id="PRU00023"/>
    </source>
</evidence>
<dbReference type="InterPro" id="IPR051573">
    <property type="entry name" value="Ankyrin-SOCS_box_domain"/>
</dbReference>
<dbReference type="PROSITE" id="PS50297">
    <property type="entry name" value="ANK_REP_REGION"/>
    <property type="match status" value="1"/>
</dbReference>